<evidence type="ECO:0000256" key="8">
    <source>
        <dbReference type="RuleBase" id="RU361257"/>
    </source>
</evidence>
<organism evidence="9 10">
    <name type="scientific">Thorsellia anophelis DSM 18579</name>
    <dbReference type="NCBI Taxonomy" id="1123402"/>
    <lineage>
        <taxon>Bacteria</taxon>
        <taxon>Pseudomonadati</taxon>
        <taxon>Pseudomonadota</taxon>
        <taxon>Gammaproteobacteria</taxon>
        <taxon>Enterobacterales</taxon>
        <taxon>Thorselliaceae</taxon>
        <taxon>Thorsellia</taxon>
    </lineage>
</organism>
<comment type="similarity">
    <text evidence="1 8">Belongs to the N(4)/N(6)-methyltransferase family.</text>
</comment>
<comment type="catalytic activity">
    <reaction evidence="6 8">
        <text>a 2'-deoxyadenosine in DNA + S-adenosyl-L-methionine = an N(6)-methyl-2'-deoxyadenosine in DNA + S-adenosyl-L-homocysteine + H(+)</text>
        <dbReference type="Rhea" id="RHEA:15197"/>
        <dbReference type="Rhea" id="RHEA-COMP:12418"/>
        <dbReference type="Rhea" id="RHEA-COMP:12419"/>
        <dbReference type="ChEBI" id="CHEBI:15378"/>
        <dbReference type="ChEBI" id="CHEBI:57856"/>
        <dbReference type="ChEBI" id="CHEBI:59789"/>
        <dbReference type="ChEBI" id="CHEBI:90615"/>
        <dbReference type="ChEBI" id="CHEBI:90616"/>
        <dbReference type="EC" id="2.1.1.72"/>
    </reaction>
</comment>
<dbReference type="EC" id="2.1.1.72" evidence="2 8"/>
<dbReference type="InterPro" id="IPR023095">
    <property type="entry name" value="Ade_MeTrfase_dom_2"/>
</dbReference>
<keyword evidence="5 8" id="KW-0949">S-adenosyl-L-methionine</keyword>
<dbReference type="OrthoDB" id="9805629at2"/>
<dbReference type="Pfam" id="PF02086">
    <property type="entry name" value="MethyltransfD12"/>
    <property type="match status" value="1"/>
</dbReference>
<dbReference type="EMBL" id="FOHV01000001">
    <property type="protein sequence ID" value="SES63865.1"/>
    <property type="molecule type" value="Genomic_DNA"/>
</dbReference>
<keyword evidence="3 8" id="KW-0489">Methyltransferase</keyword>
<protein>
    <recommendedName>
        <fullName evidence="2 8">Site-specific DNA-methyltransferase (adenine-specific)</fullName>
        <ecNumber evidence="2 8">2.1.1.72</ecNumber>
    </recommendedName>
</protein>
<gene>
    <name evidence="9" type="ORF">SAMN02583745_00056</name>
</gene>
<dbReference type="PRINTS" id="PR00505">
    <property type="entry name" value="D12N6MTFRASE"/>
</dbReference>
<dbReference type="InterPro" id="IPR012327">
    <property type="entry name" value="MeTrfase_D12"/>
</dbReference>
<dbReference type="SUPFAM" id="SSF53335">
    <property type="entry name" value="S-adenosyl-L-methionine-dependent methyltransferases"/>
    <property type="match status" value="1"/>
</dbReference>
<feature type="binding site" evidence="7">
    <location>
        <position position="17"/>
    </location>
    <ligand>
        <name>S-adenosyl-L-methionine</name>
        <dbReference type="ChEBI" id="CHEBI:59789"/>
    </ligand>
</feature>
<dbReference type="PROSITE" id="PS00092">
    <property type="entry name" value="N6_MTASE"/>
    <property type="match status" value="1"/>
</dbReference>
<evidence type="ECO:0000256" key="5">
    <source>
        <dbReference type="ARBA" id="ARBA00022691"/>
    </source>
</evidence>
<keyword evidence="4 8" id="KW-0808">Transferase</keyword>
<keyword evidence="10" id="KW-1185">Reference proteome</keyword>
<proteinExistence type="inferred from homology"/>
<evidence type="ECO:0000256" key="7">
    <source>
        <dbReference type="PIRSR" id="PIRSR000398-1"/>
    </source>
</evidence>
<sequence>MKPYDKKRPFLKWAGGKFKSLDIIKHHLPDSDCFIEPFVGAGSVFLNTDYPNYILNDINIDLINLFKVVQTKHEDYIKDVRDLFKPENNKKETYYHLREKFNASRDDYERALIFLYLNKFGFNGLCRYNSKGIFNVPFGKYKAVGFQEEKIINFAEKAQNATFYCEDFTKIFKIAPKNAVIYCDPPYVPLNDTSLFTSYHTDGFSHAEQRRLAELAIEGAKTKQQTVLISNHDTLETRQWYNSAHIETLSVRRLISSNGDRPQKNELLAIYTPS</sequence>
<dbReference type="GO" id="GO:0006298">
    <property type="term" value="P:mismatch repair"/>
    <property type="evidence" value="ECO:0007669"/>
    <property type="project" value="TreeGrafter"/>
</dbReference>
<feature type="binding site" evidence="7">
    <location>
        <position position="184"/>
    </location>
    <ligand>
        <name>S-adenosyl-L-methionine</name>
        <dbReference type="ChEBI" id="CHEBI:59789"/>
    </ligand>
</feature>
<dbReference type="GO" id="GO:0032259">
    <property type="term" value="P:methylation"/>
    <property type="evidence" value="ECO:0007669"/>
    <property type="project" value="UniProtKB-KW"/>
</dbReference>
<evidence type="ECO:0000256" key="4">
    <source>
        <dbReference type="ARBA" id="ARBA00022679"/>
    </source>
</evidence>
<evidence type="ECO:0000256" key="1">
    <source>
        <dbReference type="ARBA" id="ARBA00006594"/>
    </source>
</evidence>
<evidence type="ECO:0000256" key="2">
    <source>
        <dbReference type="ARBA" id="ARBA00011900"/>
    </source>
</evidence>
<dbReference type="Gene3D" id="1.10.1020.10">
    <property type="entry name" value="Adenine-specific Methyltransferase, Domain 2"/>
    <property type="match status" value="1"/>
</dbReference>
<reference evidence="10" key="1">
    <citation type="submission" date="2016-10" db="EMBL/GenBank/DDBJ databases">
        <authorList>
            <person name="Varghese N."/>
            <person name="Submissions S."/>
        </authorList>
    </citation>
    <scope>NUCLEOTIDE SEQUENCE [LARGE SCALE GENOMIC DNA]</scope>
    <source>
        <strain evidence="10">DSM 18579</strain>
    </source>
</reference>
<evidence type="ECO:0000256" key="3">
    <source>
        <dbReference type="ARBA" id="ARBA00022603"/>
    </source>
</evidence>
<dbReference type="GO" id="GO:0009307">
    <property type="term" value="P:DNA restriction-modification system"/>
    <property type="evidence" value="ECO:0007669"/>
    <property type="project" value="InterPro"/>
</dbReference>
<dbReference type="Proteomes" id="UP000242642">
    <property type="component" value="Unassembled WGS sequence"/>
</dbReference>
<dbReference type="Gene3D" id="3.40.50.150">
    <property type="entry name" value="Vaccinia Virus protein VP39"/>
    <property type="match status" value="1"/>
</dbReference>
<accession>A0A1H9Y4V7</accession>
<dbReference type="GO" id="GO:1904047">
    <property type="term" value="F:S-adenosyl-L-methionine binding"/>
    <property type="evidence" value="ECO:0007669"/>
    <property type="project" value="TreeGrafter"/>
</dbReference>
<evidence type="ECO:0000313" key="9">
    <source>
        <dbReference type="EMBL" id="SES63865.1"/>
    </source>
</evidence>
<dbReference type="InterPro" id="IPR002052">
    <property type="entry name" value="DNA_methylase_N6_adenine_CS"/>
</dbReference>
<dbReference type="STRING" id="1123402.SAMN02583745_00056"/>
<dbReference type="GO" id="GO:0043565">
    <property type="term" value="F:sequence-specific DNA binding"/>
    <property type="evidence" value="ECO:0007669"/>
    <property type="project" value="TreeGrafter"/>
</dbReference>
<dbReference type="NCBIfam" id="TIGR00571">
    <property type="entry name" value="dam"/>
    <property type="match status" value="1"/>
</dbReference>
<feature type="binding site" evidence="7">
    <location>
        <position position="13"/>
    </location>
    <ligand>
        <name>S-adenosyl-L-methionine</name>
        <dbReference type="ChEBI" id="CHEBI:59789"/>
    </ligand>
</feature>
<name>A0A1H9Y4V7_9GAMM</name>
<dbReference type="InterPro" id="IPR029063">
    <property type="entry name" value="SAM-dependent_MTases_sf"/>
</dbReference>
<dbReference type="PIRSF" id="PIRSF000398">
    <property type="entry name" value="M_m6A_EcoRV"/>
    <property type="match status" value="1"/>
</dbReference>
<dbReference type="InterPro" id="IPR012263">
    <property type="entry name" value="M_m6A_EcoRV"/>
</dbReference>
<evidence type="ECO:0000256" key="6">
    <source>
        <dbReference type="ARBA" id="ARBA00047942"/>
    </source>
</evidence>
<dbReference type="AlphaFoldDB" id="A0A1H9Y4V7"/>
<dbReference type="GO" id="GO:0009007">
    <property type="term" value="F:site-specific DNA-methyltransferase (adenine-specific) activity"/>
    <property type="evidence" value="ECO:0007669"/>
    <property type="project" value="UniProtKB-UniRule"/>
</dbReference>
<dbReference type="RefSeq" id="WP_093316487.1">
    <property type="nucleotide sequence ID" value="NZ_FOHV01000001.1"/>
</dbReference>
<feature type="binding site" evidence="7">
    <location>
        <position position="57"/>
    </location>
    <ligand>
        <name>S-adenosyl-L-methionine</name>
        <dbReference type="ChEBI" id="CHEBI:59789"/>
    </ligand>
</feature>
<evidence type="ECO:0000313" key="10">
    <source>
        <dbReference type="Proteomes" id="UP000242642"/>
    </source>
</evidence>
<dbReference type="PANTHER" id="PTHR30481:SF3">
    <property type="entry name" value="DNA ADENINE METHYLASE"/>
    <property type="match status" value="1"/>
</dbReference>
<dbReference type="PANTHER" id="PTHR30481">
    <property type="entry name" value="DNA ADENINE METHYLASE"/>
    <property type="match status" value="1"/>
</dbReference>